<reference evidence="5" key="1">
    <citation type="journal article" date="2019" name="Int. J. Syst. Evol. Microbiol.">
        <title>The Global Catalogue of Microorganisms (GCM) 10K type strain sequencing project: providing services to taxonomists for standard genome sequencing and annotation.</title>
        <authorList>
            <consortium name="The Broad Institute Genomics Platform"/>
            <consortium name="The Broad Institute Genome Sequencing Center for Infectious Disease"/>
            <person name="Wu L."/>
            <person name="Ma J."/>
        </authorList>
    </citation>
    <scope>NUCLEOTIDE SEQUENCE [LARGE SCALE GENOMIC DNA]</scope>
    <source>
        <strain evidence="5">CECT 8472</strain>
    </source>
</reference>
<evidence type="ECO:0000256" key="1">
    <source>
        <dbReference type="SAM" id="Phobius"/>
    </source>
</evidence>
<dbReference type="Pfam" id="PF04773">
    <property type="entry name" value="FecR"/>
    <property type="match status" value="1"/>
</dbReference>
<dbReference type="Pfam" id="PF16220">
    <property type="entry name" value="DUF4880"/>
    <property type="match status" value="1"/>
</dbReference>
<proteinExistence type="predicted"/>
<evidence type="ECO:0000259" key="3">
    <source>
        <dbReference type="Pfam" id="PF16220"/>
    </source>
</evidence>
<feature type="transmembrane region" description="Helical" evidence="1">
    <location>
        <begin position="80"/>
        <end position="99"/>
    </location>
</feature>
<name>A0ABV8UHK7_9PROT</name>
<evidence type="ECO:0000313" key="5">
    <source>
        <dbReference type="Proteomes" id="UP001595799"/>
    </source>
</evidence>
<dbReference type="InterPro" id="IPR012373">
    <property type="entry name" value="Ferrdict_sens_TM"/>
</dbReference>
<accession>A0ABV8UHK7</accession>
<feature type="domain" description="FecR N-terminal" evidence="3">
    <location>
        <begin position="9"/>
        <end position="49"/>
    </location>
</feature>
<comment type="caution">
    <text evidence="4">The sequence shown here is derived from an EMBL/GenBank/DDBJ whole genome shotgun (WGS) entry which is preliminary data.</text>
</comment>
<sequence length="315" mass="34383">MTEWRQPETASEWLIALRESPEDTELRADFNAWLAADAENQRDWQEISRTYELLGHTSPMPGLAAAEHAPKRRNAISRRAMLGLAGAGIAASLAVFVVIDAAPPYDADYTTGTAEDRRIELADGSNLHLGPESAIAVDIDDERRVIRLFAGEAYFDVAGAPDSPFHVVTEDVEARVIGTTFEIQLADESTTVAVQEGEVEVSRLESGSEAQQLEAGDWLRLAANSAQQRGHIPPDQIAAWRSGRLIAKDRSVAEVVSLLRRYHSGMVLLPSEELARQSVTGVYTLADPISALRAIASAQDAELQEFTPWVVVLSE</sequence>
<evidence type="ECO:0000313" key="4">
    <source>
        <dbReference type="EMBL" id="MFC4349948.1"/>
    </source>
</evidence>
<dbReference type="InterPro" id="IPR032623">
    <property type="entry name" value="FecR_N"/>
</dbReference>
<organism evidence="4 5">
    <name type="scientific">Fodinicurvata halophila</name>
    <dbReference type="NCBI Taxonomy" id="1419723"/>
    <lineage>
        <taxon>Bacteria</taxon>
        <taxon>Pseudomonadati</taxon>
        <taxon>Pseudomonadota</taxon>
        <taxon>Alphaproteobacteria</taxon>
        <taxon>Rhodospirillales</taxon>
        <taxon>Rhodovibrionaceae</taxon>
        <taxon>Fodinicurvata</taxon>
    </lineage>
</organism>
<keyword evidence="1" id="KW-0812">Transmembrane</keyword>
<dbReference type="InterPro" id="IPR006860">
    <property type="entry name" value="FecR"/>
</dbReference>
<evidence type="ECO:0000259" key="2">
    <source>
        <dbReference type="Pfam" id="PF04773"/>
    </source>
</evidence>
<protein>
    <submittedName>
        <fullName evidence="4">FecR family protein</fullName>
    </submittedName>
</protein>
<dbReference type="PANTHER" id="PTHR30273">
    <property type="entry name" value="PERIPLASMIC SIGNAL SENSOR AND SIGMA FACTOR ACTIVATOR FECR-RELATED"/>
    <property type="match status" value="1"/>
</dbReference>
<keyword evidence="5" id="KW-1185">Reference proteome</keyword>
<dbReference type="PANTHER" id="PTHR30273:SF2">
    <property type="entry name" value="PROTEIN FECR"/>
    <property type="match status" value="1"/>
</dbReference>
<dbReference type="RefSeq" id="WP_382419926.1">
    <property type="nucleotide sequence ID" value="NZ_JBHSCW010000001.1"/>
</dbReference>
<gene>
    <name evidence="4" type="ORF">ACFOW6_00165</name>
</gene>
<keyword evidence="1" id="KW-0472">Membrane</keyword>
<keyword evidence="1" id="KW-1133">Transmembrane helix</keyword>
<dbReference type="EMBL" id="JBHSCW010000001">
    <property type="protein sequence ID" value="MFC4349948.1"/>
    <property type="molecule type" value="Genomic_DNA"/>
</dbReference>
<feature type="domain" description="FecR protein" evidence="2">
    <location>
        <begin position="108"/>
        <end position="200"/>
    </location>
</feature>
<dbReference type="PIRSF" id="PIRSF018266">
    <property type="entry name" value="FecR"/>
    <property type="match status" value="1"/>
</dbReference>
<dbReference type="Proteomes" id="UP001595799">
    <property type="component" value="Unassembled WGS sequence"/>
</dbReference>
<dbReference type="Gene3D" id="2.60.120.1440">
    <property type="match status" value="1"/>
</dbReference>